<dbReference type="InterPro" id="IPR029063">
    <property type="entry name" value="SAM-dependent_MTases_sf"/>
</dbReference>
<comment type="caution">
    <text evidence="1">The sequence shown here is derived from an EMBL/GenBank/DDBJ whole genome shotgun (WGS) entry which is preliminary data.</text>
</comment>
<dbReference type="Proteomes" id="UP001501690">
    <property type="component" value="Unassembled WGS sequence"/>
</dbReference>
<accession>A0ABN2I4Q4</accession>
<keyword evidence="2" id="KW-1185">Reference proteome</keyword>
<dbReference type="SUPFAM" id="SSF53335">
    <property type="entry name" value="S-adenosyl-L-methionine-dependent methyltransferases"/>
    <property type="match status" value="1"/>
</dbReference>
<reference evidence="1 2" key="1">
    <citation type="journal article" date="2019" name="Int. J. Syst. Evol. Microbiol.">
        <title>The Global Catalogue of Microorganisms (GCM) 10K type strain sequencing project: providing services to taxonomists for standard genome sequencing and annotation.</title>
        <authorList>
            <consortium name="The Broad Institute Genomics Platform"/>
            <consortium name="The Broad Institute Genome Sequencing Center for Infectious Disease"/>
            <person name="Wu L."/>
            <person name="Ma J."/>
        </authorList>
    </citation>
    <scope>NUCLEOTIDE SEQUENCE [LARGE SCALE GENOMIC DNA]</scope>
    <source>
        <strain evidence="1 2">JCM 15577</strain>
    </source>
</reference>
<organism evidence="1 2">
    <name type="scientific">Microbacterium sediminicola</name>
    <dbReference type="NCBI Taxonomy" id="415210"/>
    <lineage>
        <taxon>Bacteria</taxon>
        <taxon>Bacillati</taxon>
        <taxon>Actinomycetota</taxon>
        <taxon>Actinomycetes</taxon>
        <taxon>Micrococcales</taxon>
        <taxon>Microbacteriaceae</taxon>
        <taxon>Microbacterium</taxon>
    </lineage>
</organism>
<name>A0ABN2I4Q4_9MICO</name>
<protein>
    <recommendedName>
        <fullName evidence="3">Class I SAM-dependent methyltransferase</fullName>
    </recommendedName>
</protein>
<dbReference type="EMBL" id="BAAAPL010000001">
    <property type="protein sequence ID" value="GAA1698622.1"/>
    <property type="molecule type" value="Genomic_DNA"/>
</dbReference>
<proteinExistence type="predicted"/>
<evidence type="ECO:0000313" key="1">
    <source>
        <dbReference type="EMBL" id="GAA1698622.1"/>
    </source>
</evidence>
<dbReference type="Gene3D" id="3.40.50.150">
    <property type="entry name" value="Vaccinia Virus protein VP39"/>
    <property type="match status" value="1"/>
</dbReference>
<evidence type="ECO:0008006" key="3">
    <source>
        <dbReference type="Google" id="ProtNLM"/>
    </source>
</evidence>
<sequence>MTALELAARLRDSAPDVEVLGLEIDPARVDRARSQLERLRAGATPFAADLRVDFARGGFEIPAPRRPAVIRAFNVLRQYDEGDVRTAWEQMTARLHPEGVLIEGTCDEIGRIMTWIDIGPDSHPRTLTVSLRLAGLDAPSVAAERLPKALIHRNVTGERIHVFLSSLDREWERAAAMAAFSPVQRWRAALSALDRQGWPLRGRHRWRLGEVTVDWEAVAPA</sequence>
<gene>
    <name evidence="1" type="ORF">GCM10009808_15130</name>
</gene>
<evidence type="ECO:0000313" key="2">
    <source>
        <dbReference type="Proteomes" id="UP001501690"/>
    </source>
</evidence>